<evidence type="ECO:0000259" key="8">
    <source>
        <dbReference type="PROSITE" id="PS50888"/>
    </source>
</evidence>
<dbReference type="PROSITE" id="PS50888">
    <property type="entry name" value="BHLH"/>
    <property type="match status" value="1"/>
</dbReference>
<dbReference type="Gene3D" id="4.10.280.10">
    <property type="entry name" value="Helix-loop-helix DNA-binding domain"/>
    <property type="match status" value="1"/>
</dbReference>
<keyword evidence="2" id="KW-0805">Transcription regulation</keyword>
<dbReference type="Pfam" id="PF00010">
    <property type="entry name" value="HLH"/>
    <property type="match status" value="1"/>
</dbReference>
<dbReference type="AlphaFoldDB" id="A0AA35SAK2"/>
<evidence type="ECO:0000256" key="7">
    <source>
        <dbReference type="SAM" id="MobiDB-lite"/>
    </source>
</evidence>
<dbReference type="EMBL" id="CASHTH010002139">
    <property type="protein sequence ID" value="CAI8025307.1"/>
    <property type="molecule type" value="Genomic_DNA"/>
</dbReference>
<reference evidence="9" key="1">
    <citation type="submission" date="2023-03" db="EMBL/GenBank/DDBJ databases">
        <authorList>
            <person name="Steffen K."/>
            <person name="Cardenas P."/>
        </authorList>
    </citation>
    <scope>NUCLEOTIDE SEQUENCE</scope>
</reference>
<evidence type="ECO:0000256" key="2">
    <source>
        <dbReference type="ARBA" id="ARBA00023015"/>
    </source>
</evidence>
<protein>
    <submittedName>
        <fullName evidence="9">Max-like protein X</fullName>
    </submittedName>
</protein>
<keyword evidence="6" id="KW-0175">Coiled coil</keyword>
<evidence type="ECO:0000256" key="4">
    <source>
        <dbReference type="ARBA" id="ARBA00023163"/>
    </source>
</evidence>
<dbReference type="GO" id="GO:0000978">
    <property type="term" value="F:RNA polymerase II cis-regulatory region sequence-specific DNA binding"/>
    <property type="evidence" value="ECO:0007669"/>
    <property type="project" value="TreeGrafter"/>
</dbReference>
<keyword evidence="5" id="KW-0539">Nucleus</keyword>
<dbReference type="GO" id="GO:0005634">
    <property type="term" value="C:nucleus"/>
    <property type="evidence" value="ECO:0007669"/>
    <property type="project" value="UniProtKB-SubCell"/>
</dbReference>
<feature type="coiled-coil region" evidence="6">
    <location>
        <begin position="177"/>
        <end position="211"/>
    </location>
</feature>
<evidence type="ECO:0000256" key="6">
    <source>
        <dbReference type="SAM" id="Coils"/>
    </source>
</evidence>
<dbReference type="SUPFAM" id="SSF47459">
    <property type="entry name" value="HLH, helix-loop-helix DNA-binding domain"/>
    <property type="match status" value="1"/>
</dbReference>
<gene>
    <name evidence="9" type="ORF">GBAR_LOCUS14632</name>
</gene>
<evidence type="ECO:0000256" key="3">
    <source>
        <dbReference type="ARBA" id="ARBA00023125"/>
    </source>
</evidence>
<comment type="caution">
    <text evidence="9">The sequence shown here is derived from an EMBL/GenBank/DDBJ whole genome shotgun (WGS) entry which is preliminary data.</text>
</comment>
<keyword evidence="4" id="KW-0804">Transcription</keyword>
<feature type="compositionally biased region" description="Acidic residues" evidence="7">
    <location>
        <begin position="101"/>
        <end position="119"/>
    </location>
</feature>
<dbReference type="SMART" id="SM00353">
    <property type="entry name" value="HLH"/>
    <property type="match status" value="1"/>
</dbReference>
<proteinExistence type="predicted"/>
<dbReference type="PANTHER" id="PTHR15741">
    <property type="entry name" value="BASIC HELIX-LOOP-HELIX ZIP TRANSCRIPTION FACTOR"/>
    <property type="match status" value="1"/>
</dbReference>
<feature type="region of interest" description="Disordered" evidence="7">
    <location>
        <begin position="61"/>
        <end position="121"/>
    </location>
</feature>
<dbReference type="InterPro" id="IPR052207">
    <property type="entry name" value="Max-like/E-box_TFs"/>
</dbReference>
<feature type="compositionally biased region" description="Polar residues" evidence="7">
    <location>
        <begin position="61"/>
        <end position="80"/>
    </location>
</feature>
<dbReference type="InterPro" id="IPR011598">
    <property type="entry name" value="bHLH_dom"/>
</dbReference>
<keyword evidence="3" id="KW-0238">DNA-binding</keyword>
<accession>A0AA35SAK2</accession>
<evidence type="ECO:0000313" key="10">
    <source>
        <dbReference type="Proteomes" id="UP001174909"/>
    </source>
</evidence>
<organism evidence="9 10">
    <name type="scientific">Geodia barretti</name>
    <name type="common">Barrett's horny sponge</name>
    <dbReference type="NCBI Taxonomy" id="519541"/>
    <lineage>
        <taxon>Eukaryota</taxon>
        <taxon>Metazoa</taxon>
        <taxon>Porifera</taxon>
        <taxon>Demospongiae</taxon>
        <taxon>Heteroscleromorpha</taxon>
        <taxon>Tetractinellida</taxon>
        <taxon>Astrophorina</taxon>
        <taxon>Geodiidae</taxon>
        <taxon>Geodia</taxon>
    </lineage>
</organism>
<feature type="domain" description="BHLH" evidence="8">
    <location>
        <begin position="125"/>
        <end position="180"/>
    </location>
</feature>
<dbReference type="GO" id="GO:0000981">
    <property type="term" value="F:DNA-binding transcription factor activity, RNA polymerase II-specific"/>
    <property type="evidence" value="ECO:0007669"/>
    <property type="project" value="TreeGrafter"/>
</dbReference>
<dbReference type="PANTHER" id="PTHR15741:SF25">
    <property type="entry name" value="MAX-LIKE PROTEIN X"/>
    <property type="match status" value="1"/>
</dbReference>
<name>A0AA35SAK2_GEOBA</name>
<dbReference type="Proteomes" id="UP001174909">
    <property type="component" value="Unassembled WGS sequence"/>
</dbReference>
<dbReference type="GO" id="GO:0046983">
    <property type="term" value="F:protein dimerization activity"/>
    <property type="evidence" value="ECO:0007669"/>
    <property type="project" value="InterPro"/>
</dbReference>
<evidence type="ECO:0000256" key="5">
    <source>
        <dbReference type="ARBA" id="ARBA00023242"/>
    </source>
</evidence>
<comment type="subcellular location">
    <subcellularLocation>
        <location evidence="1">Nucleus</location>
    </subcellularLocation>
</comment>
<sequence length="293" mass="32711">MCARQWITSSARGPVCVSGDPITRAEGPGVIHCFADSAKEGCSAVDGRKCHRFSRPIQGDSWTLSDLEQSPQTPPSQHSGNDPMPQLKKSESSEYFSSMGEGEEEVGGEEVEVGAEEMGDEKALTKRDIHTLNEQRRRDIIKHGYAKLADLVPTCKPGASGVKLSRAVLLQKALDYIQFLQSQSRRHEDQLLKLRREVEALRIMKENYEQIARTHCSMASSDAPQVPDHIKFMVFQGVADQLFQSFNSSISVTSFDTLSSCIISWLEEYCKPQTLRELVITNLKRTNSRPLPP</sequence>
<evidence type="ECO:0000256" key="1">
    <source>
        <dbReference type="ARBA" id="ARBA00004123"/>
    </source>
</evidence>
<evidence type="ECO:0000313" key="9">
    <source>
        <dbReference type="EMBL" id="CAI8025307.1"/>
    </source>
</evidence>
<dbReference type="InterPro" id="IPR036638">
    <property type="entry name" value="HLH_DNA-bd_sf"/>
</dbReference>
<keyword evidence="10" id="KW-1185">Reference proteome</keyword>